<accession>A0A3B0TDK6</accession>
<comment type="subcellular location">
    <subcellularLocation>
        <location evidence="1">Cell envelope</location>
    </subcellularLocation>
</comment>
<reference evidence="6" key="1">
    <citation type="submission" date="2018-06" db="EMBL/GenBank/DDBJ databases">
        <authorList>
            <person name="Zhirakovskaya E."/>
        </authorList>
    </citation>
    <scope>NUCLEOTIDE SEQUENCE</scope>
</reference>
<name>A0A3B0TDK6_9ZZZZ</name>
<dbReference type="AlphaFoldDB" id="A0A3B0TDK6"/>
<feature type="coiled-coil region" evidence="3">
    <location>
        <begin position="105"/>
        <end position="175"/>
    </location>
</feature>
<keyword evidence="2 3" id="KW-0175">Coiled coil</keyword>
<feature type="domain" description="YknX-like C-terminal permuted SH3-like" evidence="5">
    <location>
        <begin position="335"/>
        <end position="401"/>
    </location>
</feature>
<feature type="domain" description="Multidrug resistance protein MdtA-like alpha-helical hairpin" evidence="4">
    <location>
        <begin position="120"/>
        <end position="176"/>
    </location>
</feature>
<evidence type="ECO:0000256" key="1">
    <source>
        <dbReference type="ARBA" id="ARBA00004196"/>
    </source>
</evidence>
<dbReference type="PANTHER" id="PTHR32347:SF29">
    <property type="entry name" value="UPF0194 MEMBRANE PROTEIN YBHG"/>
    <property type="match status" value="1"/>
</dbReference>
<dbReference type="InterPro" id="IPR058624">
    <property type="entry name" value="MdtA-like_HH"/>
</dbReference>
<evidence type="ECO:0000259" key="5">
    <source>
        <dbReference type="Pfam" id="PF25989"/>
    </source>
</evidence>
<gene>
    <name evidence="6" type="ORF">MNBD_ALPHA09-610</name>
</gene>
<dbReference type="PANTHER" id="PTHR32347">
    <property type="entry name" value="EFFLUX SYSTEM COMPONENT YKNX-RELATED"/>
    <property type="match status" value="1"/>
</dbReference>
<dbReference type="InterPro" id="IPR058637">
    <property type="entry name" value="YknX-like_C"/>
</dbReference>
<proteinExistence type="predicted"/>
<protein>
    <submittedName>
        <fullName evidence="6">RND efflux system, membrane fusion protein</fullName>
    </submittedName>
</protein>
<dbReference type="SUPFAM" id="SSF111369">
    <property type="entry name" value="HlyD-like secretion proteins"/>
    <property type="match status" value="1"/>
</dbReference>
<dbReference type="Gene3D" id="1.10.287.470">
    <property type="entry name" value="Helix hairpin bin"/>
    <property type="match status" value="1"/>
</dbReference>
<dbReference type="InterPro" id="IPR050465">
    <property type="entry name" value="UPF0194_transport"/>
</dbReference>
<evidence type="ECO:0000259" key="4">
    <source>
        <dbReference type="Pfam" id="PF25876"/>
    </source>
</evidence>
<dbReference type="EMBL" id="UOEM01000008">
    <property type="protein sequence ID" value="VAW10229.1"/>
    <property type="molecule type" value="Genomic_DNA"/>
</dbReference>
<dbReference type="Pfam" id="PF25876">
    <property type="entry name" value="HH_MFP_RND"/>
    <property type="match status" value="1"/>
</dbReference>
<dbReference type="GO" id="GO:0030313">
    <property type="term" value="C:cell envelope"/>
    <property type="evidence" value="ECO:0007669"/>
    <property type="project" value="UniProtKB-SubCell"/>
</dbReference>
<evidence type="ECO:0000313" key="6">
    <source>
        <dbReference type="EMBL" id="VAW10229.1"/>
    </source>
</evidence>
<dbReference type="Gene3D" id="2.40.420.20">
    <property type="match status" value="1"/>
</dbReference>
<evidence type="ECO:0000256" key="3">
    <source>
        <dbReference type="SAM" id="Coils"/>
    </source>
</evidence>
<sequence length="405" mass="43445">MFATWRRRLAFAAVVLAIAAGGYFVLRPQPVPADFETVARGDVVVTVNGEGVTRIADLFVVSSPLAGRAMRSLLEVGDAVTAGKTVVAAIRPTPPDFLNARDRRVAEARVRAAEAAERLAAAELARVGAELEFARNDLDRAEQLSKTNTVSVRELDRARLLVATKEAELASAKANLAVRGEELETARAVLIEPESGLPDAKPGGECCVLIYAPQSGQVLNILHKSESVVAAGAPLMEIGDPTNLELVVDLLSADAVRVKVGNRATIARWGGEKDLNAVVRRIEPTGFTKVSSLGIEEQRVRVILDFTDPPIARAALGHDFRVFARIEISRAVNVVRVPLSALFRVGNDWAAFVVEQGRAARKTVQLGLRNTRHAEIRSGLAQGDTVIVHPGDRIADGVEVEPRAP</sequence>
<evidence type="ECO:0000256" key="2">
    <source>
        <dbReference type="ARBA" id="ARBA00023054"/>
    </source>
</evidence>
<organism evidence="6">
    <name type="scientific">hydrothermal vent metagenome</name>
    <dbReference type="NCBI Taxonomy" id="652676"/>
    <lineage>
        <taxon>unclassified sequences</taxon>
        <taxon>metagenomes</taxon>
        <taxon>ecological metagenomes</taxon>
    </lineage>
</organism>
<dbReference type="Pfam" id="PF25989">
    <property type="entry name" value="YknX_C"/>
    <property type="match status" value="1"/>
</dbReference>